<gene>
    <name evidence="2" type="ORF">OCU04_003363</name>
</gene>
<evidence type="ECO:0000259" key="1">
    <source>
        <dbReference type="Pfam" id="PF13632"/>
    </source>
</evidence>
<dbReference type="Pfam" id="PF13632">
    <property type="entry name" value="Glyco_trans_2_3"/>
    <property type="match status" value="1"/>
</dbReference>
<dbReference type="Proteomes" id="UP001152300">
    <property type="component" value="Unassembled WGS sequence"/>
</dbReference>
<dbReference type="PANTHER" id="PTHR35408">
    <property type="entry name" value="CHROMOSOME 15, WHOLE GENOME SHOTGUN SEQUENCE"/>
    <property type="match status" value="1"/>
</dbReference>
<accession>A0A9X0ARS2</accession>
<keyword evidence="3" id="KW-1185">Reference proteome</keyword>
<evidence type="ECO:0000313" key="3">
    <source>
        <dbReference type="Proteomes" id="UP001152300"/>
    </source>
</evidence>
<sequence length="183" mass="20775">MQAVDPELREARRTFYELNNIGYCSRPKHTHSKKKWYQGKKVQDNPEGFERKGQFKKASNMNYCLSFSIRVEDELLRLIAAKSAAENRPEGDITPVEEDVLYKQALATCLEQDEGRTMAGGNVRIGDIILIIDSDTRVPEDCLLLGALEMHESPEVAILQHASGVMQVAHNPFENGSMYLYRK</sequence>
<feature type="domain" description="Glycosyltransferase 2-like" evidence="1">
    <location>
        <begin position="128"/>
        <end position="179"/>
    </location>
</feature>
<reference evidence="2" key="1">
    <citation type="submission" date="2022-11" db="EMBL/GenBank/DDBJ databases">
        <title>Genome Resource of Sclerotinia nivalis Strain SnTB1, a Plant Pathogen Isolated from American Ginseng.</title>
        <authorList>
            <person name="Fan S."/>
        </authorList>
    </citation>
    <scope>NUCLEOTIDE SEQUENCE</scope>
    <source>
        <strain evidence="2">SnTB1</strain>
    </source>
</reference>
<proteinExistence type="predicted"/>
<dbReference type="EMBL" id="JAPEIS010000003">
    <property type="protein sequence ID" value="KAJ8067762.1"/>
    <property type="molecule type" value="Genomic_DNA"/>
</dbReference>
<protein>
    <recommendedName>
        <fullName evidence="1">Glycosyltransferase 2-like domain-containing protein</fullName>
    </recommendedName>
</protein>
<dbReference type="AlphaFoldDB" id="A0A9X0ARS2"/>
<name>A0A9X0ARS2_9HELO</name>
<dbReference type="PANTHER" id="PTHR35408:SF2">
    <property type="entry name" value="GLYCOSYLTRANSFERASE 2-LIKE DOMAIN-CONTAINING PROTEIN"/>
    <property type="match status" value="1"/>
</dbReference>
<dbReference type="InterPro" id="IPR001173">
    <property type="entry name" value="Glyco_trans_2-like"/>
</dbReference>
<organism evidence="2 3">
    <name type="scientific">Sclerotinia nivalis</name>
    <dbReference type="NCBI Taxonomy" id="352851"/>
    <lineage>
        <taxon>Eukaryota</taxon>
        <taxon>Fungi</taxon>
        <taxon>Dikarya</taxon>
        <taxon>Ascomycota</taxon>
        <taxon>Pezizomycotina</taxon>
        <taxon>Leotiomycetes</taxon>
        <taxon>Helotiales</taxon>
        <taxon>Sclerotiniaceae</taxon>
        <taxon>Sclerotinia</taxon>
    </lineage>
</organism>
<comment type="caution">
    <text evidence="2">The sequence shown here is derived from an EMBL/GenBank/DDBJ whole genome shotgun (WGS) entry which is preliminary data.</text>
</comment>
<evidence type="ECO:0000313" key="2">
    <source>
        <dbReference type="EMBL" id="KAJ8067762.1"/>
    </source>
</evidence>
<dbReference type="OrthoDB" id="38531at2759"/>